<evidence type="ECO:0000313" key="3">
    <source>
        <dbReference type="EMBL" id="MDJ1183167.1"/>
    </source>
</evidence>
<sequence length="242" mass="27364">MGYAEDLAYIHDAGYSEYAIRSTPGILQILQNHHLDRGLIVELGCGGGWSAKVLTEAGYQVLGIDQSEPLLAIARQRVPQAEFRLASFLQTPIPPCQAAISLSECLNYQFDERGSLSVLTPLFERIYTALTPGGLWIFDLLEPGQLSPGEKQQTFNQGRDWTILVEKEEDPNLNTLTRRIITFRQMGDLYRRSDEVHCVQLYRREAIANSLKEVGFDVEIREGYCPDRLHEAHPVFVARKLT</sequence>
<keyword evidence="3" id="KW-0489">Methyltransferase</keyword>
<accession>A0ABT7BVF0</accession>
<dbReference type="Gene3D" id="2.20.25.110">
    <property type="entry name" value="S-adenosyl-L-methionine-dependent methyltransferases"/>
    <property type="match status" value="1"/>
</dbReference>
<dbReference type="GO" id="GO:0032259">
    <property type="term" value="P:methylation"/>
    <property type="evidence" value="ECO:0007669"/>
    <property type="project" value="UniProtKB-KW"/>
</dbReference>
<name>A0ABT7BVF0_9CYAN</name>
<comment type="caution">
    <text evidence="3">The sequence shown here is derived from an EMBL/GenBank/DDBJ whole genome shotgun (WGS) entry which is preliminary data.</text>
</comment>
<dbReference type="InterPro" id="IPR029063">
    <property type="entry name" value="SAM-dependent_MTases_sf"/>
</dbReference>
<keyword evidence="4" id="KW-1185">Reference proteome</keyword>
<dbReference type="GO" id="GO:0008168">
    <property type="term" value="F:methyltransferase activity"/>
    <property type="evidence" value="ECO:0007669"/>
    <property type="project" value="UniProtKB-KW"/>
</dbReference>
<evidence type="ECO:0000256" key="1">
    <source>
        <dbReference type="ARBA" id="ARBA00022679"/>
    </source>
</evidence>
<dbReference type="CDD" id="cd02440">
    <property type="entry name" value="AdoMet_MTases"/>
    <property type="match status" value="1"/>
</dbReference>
<dbReference type="EMBL" id="JAQOSQ010000006">
    <property type="protein sequence ID" value="MDJ1183167.1"/>
    <property type="molecule type" value="Genomic_DNA"/>
</dbReference>
<feature type="domain" description="Methyltransferase" evidence="2">
    <location>
        <begin position="40"/>
        <end position="134"/>
    </location>
</feature>
<reference evidence="3 4" key="1">
    <citation type="submission" date="2023-01" db="EMBL/GenBank/DDBJ databases">
        <title>Novel diversity within Roseofilum (Cyanobacteria; Desertifilaceae) from marine benthic mats with descriptions of four novel species.</title>
        <authorList>
            <person name="Wang Y."/>
            <person name="Berthold D.E."/>
            <person name="Hu J."/>
            <person name="Lefler F.W."/>
            <person name="Laughinghouse H.D. IV."/>
        </authorList>
    </citation>
    <scope>NUCLEOTIDE SEQUENCE [LARGE SCALE GENOMIC DNA]</scope>
    <source>
        <strain evidence="3 4">BLCC-M143</strain>
    </source>
</reference>
<evidence type="ECO:0000259" key="2">
    <source>
        <dbReference type="Pfam" id="PF13649"/>
    </source>
</evidence>
<organism evidence="3 4">
    <name type="scientific">Roseofilum casamattae BLCC-M143</name>
    <dbReference type="NCBI Taxonomy" id="3022442"/>
    <lineage>
        <taxon>Bacteria</taxon>
        <taxon>Bacillati</taxon>
        <taxon>Cyanobacteriota</taxon>
        <taxon>Cyanophyceae</taxon>
        <taxon>Desertifilales</taxon>
        <taxon>Desertifilaceae</taxon>
        <taxon>Roseofilum</taxon>
        <taxon>Roseofilum casamattae</taxon>
    </lineage>
</organism>
<dbReference type="Gene3D" id="3.40.50.150">
    <property type="entry name" value="Vaccinia Virus protein VP39"/>
    <property type="match status" value="1"/>
</dbReference>
<proteinExistence type="predicted"/>
<keyword evidence="1" id="KW-0808">Transferase</keyword>
<protein>
    <submittedName>
        <fullName evidence="3">Class I SAM-dependent methyltransferase</fullName>
    </submittedName>
</protein>
<dbReference type="Pfam" id="PF13649">
    <property type="entry name" value="Methyltransf_25"/>
    <property type="match status" value="1"/>
</dbReference>
<gene>
    <name evidence="3" type="ORF">PMH09_08160</name>
</gene>
<dbReference type="Proteomes" id="UP001232992">
    <property type="component" value="Unassembled WGS sequence"/>
</dbReference>
<dbReference type="PANTHER" id="PTHR43861">
    <property type="entry name" value="TRANS-ACONITATE 2-METHYLTRANSFERASE-RELATED"/>
    <property type="match status" value="1"/>
</dbReference>
<dbReference type="InterPro" id="IPR041698">
    <property type="entry name" value="Methyltransf_25"/>
</dbReference>
<evidence type="ECO:0000313" key="4">
    <source>
        <dbReference type="Proteomes" id="UP001232992"/>
    </source>
</evidence>
<dbReference type="SUPFAM" id="SSF53335">
    <property type="entry name" value="S-adenosyl-L-methionine-dependent methyltransferases"/>
    <property type="match status" value="1"/>
</dbReference>